<accession>A0A084Y5N8</accession>
<dbReference type="InterPro" id="IPR008912">
    <property type="entry name" value="Uncharacterised_CoxE"/>
</dbReference>
<dbReference type="STRING" id="1457154.CAPSK01_000431"/>
<dbReference type="RefSeq" id="WP_273702880.1">
    <property type="nucleotide sequence ID" value="NZ_JDSS02000006.1"/>
</dbReference>
<dbReference type="EMBL" id="JDSS02000006">
    <property type="protein sequence ID" value="KFB70032.1"/>
    <property type="molecule type" value="Genomic_DNA"/>
</dbReference>
<dbReference type="PANTHER" id="PTHR30634">
    <property type="entry name" value="OUTER MEMBRANE LOLAB LIPOPROTEIN INSERTION APPARATUS"/>
    <property type="match status" value="1"/>
</dbReference>
<dbReference type="SMART" id="SM00327">
    <property type="entry name" value="VWA"/>
    <property type="match status" value="1"/>
</dbReference>
<evidence type="ECO:0000313" key="3">
    <source>
        <dbReference type="Proteomes" id="UP000019812"/>
    </source>
</evidence>
<name>A0A084Y5N8_9PROT</name>
<dbReference type="SUPFAM" id="SSF53300">
    <property type="entry name" value="vWA-like"/>
    <property type="match status" value="1"/>
</dbReference>
<dbReference type="InterPro" id="IPR002035">
    <property type="entry name" value="VWF_A"/>
</dbReference>
<evidence type="ECO:0000259" key="1">
    <source>
        <dbReference type="SMART" id="SM00327"/>
    </source>
</evidence>
<reference evidence="2 3" key="1">
    <citation type="submission" date="2014-07" db="EMBL/GenBank/DDBJ databases">
        <title>Expanding our view of genomic diversity in Candidatus Accumulibacter clades.</title>
        <authorList>
            <person name="Skennerton C.T."/>
            <person name="Barr J.J."/>
            <person name="Slater F.R."/>
            <person name="Bond P.L."/>
            <person name="Tyson G.W."/>
        </authorList>
    </citation>
    <scope>NUCLEOTIDE SEQUENCE [LARGE SCALE GENOMIC DNA]</scope>
    <source>
        <strain evidence="3">SK-01</strain>
    </source>
</reference>
<dbReference type="PANTHER" id="PTHR30634:SF16">
    <property type="entry name" value="OUTER-MEMBRANE LIPOPROTEIN LOLB"/>
    <property type="match status" value="1"/>
</dbReference>
<feature type="domain" description="VWFA" evidence="1">
    <location>
        <begin position="220"/>
        <end position="379"/>
    </location>
</feature>
<dbReference type="AlphaFoldDB" id="A0A084Y5N8"/>
<comment type="caution">
    <text evidence="2">The sequence shown here is derived from an EMBL/GenBank/DDBJ whole genome shotgun (WGS) entry which is preliminary data.</text>
</comment>
<protein>
    <submittedName>
        <fullName evidence="2">VWA domain containing CoxE-like protein</fullName>
    </submittedName>
</protein>
<dbReference type="InterPro" id="IPR050458">
    <property type="entry name" value="LolB"/>
</dbReference>
<dbReference type="Proteomes" id="UP000019812">
    <property type="component" value="Unassembled WGS sequence"/>
</dbReference>
<dbReference type="InterPro" id="IPR036465">
    <property type="entry name" value="vWFA_dom_sf"/>
</dbReference>
<gene>
    <name evidence="2" type="ORF">CAPSK01_000431</name>
</gene>
<organism evidence="2 3">
    <name type="scientific">Candidatus Accumulibacter vicinus</name>
    <dbReference type="NCBI Taxonomy" id="2954382"/>
    <lineage>
        <taxon>Bacteria</taxon>
        <taxon>Pseudomonadati</taxon>
        <taxon>Pseudomonadota</taxon>
        <taxon>Betaproteobacteria</taxon>
        <taxon>Candidatus Accumulibacter</taxon>
    </lineage>
</organism>
<sequence length="383" mass="41789">MAKPPGAISLTPAERWRLLLGEAAQPGLQGGLPAAGGPGMAMDQALAWLYGRDGGAFGADALDRQGGSEISRLSVPEWINRIHELFPKETIERLERDAIERYGIDEVVTNPQVLERVEPNPALLAAVMRTKHLMNPAVLAMARKLVAKVVGELIAKLAREVERSFSGRRQRQSLSRHGAANQFAARETLQRNLRHYDPQRRQLIVRQPLFFSHTRKRLQRWQIFLLVDQSGSMVGSVIHAAVTAACLWNLPGVRTHLIAFDTEIVDLSDEAHDPVATLMQVQLGGGTCIGKAVAYAAQRIDVPKRAIVVVISDFFEGMGQHVLVDQVASLVGQGTQVLGLAALDEAANPVFDRELARRLADLGAHVGAMTPGQLAGWLAEKLH</sequence>
<proteinExistence type="predicted"/>
<evidence type="ECO:0000313" key="2">
    <source>
        <dbReference type="EMBL" id="KFB70032.1"/>
    </source>
</evidence>
<dbReference type="Pfam" id="PF05762">
    <property type="entry name" value="VWA_CoxE"/>
    <property type="match status" value="1"/>
</dbReference>
<dbReference type="Gene3D" id="3.40.50.410">
    <property type="entry name" value="von Willebrand factor, type A domain"/>
    <property type="match status" value="1"/>
</dbReference>